<feature type="transmembrane region" description="Helical" evidence="1">
    <location>
        <begin position="366"/>
        <end position="387"/>
    </location>
</feature>
<feature type="transmembrane region" description="Helical" evidence="1">
    <location>
        <begin position="322"/>
        <end position="345"/>
    </location>
</feature>
<evidence type="ECO:0000313" key="3">
    <source>
        <dbReference type="Proteomes" id="UP000273044"/>
    </source>
</evidence>
<dbReference type="AlphaFoldDB" id="A0A448N2A1"/>
<name>A0A448N2A1_9ACTN</name>
<accession>A0A448N2A1</accession>
<dbReference type="EMBL" id="LR134406">
    <property type="protein sequence ID" value="VEH71538.1"/>
    <property type="molecule type" value="Genomic_DNA"/>
</dbReference>
<proteinExistence type="predicted"/>
<reference evidence="2 3" key="1">
    <citation type="submission" date="2018-12" db="EMBL/GenBank/DDBJ databases">
        <authorList>
            <consortium name="Pathogen Informatics"/>
        </authorList>
    </citation>
    <scope>NUCLEOTIDE SEQUENCE [LARGE SCALE GENOMIC DNA]</scope>
    <source>
        <strain evidence="2 3">NCTC12967</strain>
    </source>
</reference>
<feature type="transmembrane region" description="Helical" evidence="1">
    <location>
        <begin position="163"/>
        <end position="181"/>
    </location>
</feature>
<dbReference type="Proteomes" id="UP000273044">
    <property type="component" value="Chromosome"/>
</dbReference>
<feature type="transmembrane region" description="Helical" evidence="1">
    <location>
        <begin position="393"/>
        <end position="413"/>
    </location>
</feature>
<feature type="transmembrane region" description="Helical" evidence="1">
    <location>
        <begin position="230"/>
        <end position="248"/>
    </location>
</feature>
<feature type="transmembrane region" description="Helical" evidence="1">
    <location>
        <begin position="292"/>
        <end position="310"/>
    </location>
</feature>
<protein>
    <submittedName>
        <fullName evidence="2">Uncharacterized protein</fullName>
    </submittedName>
</protein>
<feature type="transmembrane region" description="Helical" evidence="1">
    <location>
        <begin position="425"/>
        <end position="448"/>
    </location>
</feature>
<organism evidence="2 3">
    <name type="scientific">Arachnia propionica</name>
    <dbReference type="NCBI Taxonomy" id="1750"/>
    <lineage>
        <taxon>Bacteria</taxon>
        <taxon>Bacillati</taxon>
        <taxon>Actinomycetota</taxon>
        <taxon>Actinomycetes</taxon>
        <taxon>Propionibacteriales</taxon>
        <taxon>Propionibacteriaceae</taxon>
        <taxon>Arachnia</taxon>
    </lineage>
</organism>
<dbReference type="RefSeq" id="WP_126409501.1">
    <property type="nucleotide sequence ID" value="NZ_LR134406.1"/>
</dbReference>
<feature type="transmembrane region" description="Helical" evidence="1">
    <location>
        <begin position="122"/>
        <end position="143"/>
    </location>
</feature>
<evidence type="ECO:0000313" key="2">
    <source>
        <dbReference type="EMBL" id="VEH71538.1"/>
    </source>
</evidence>
<evidence type="ECO:0000256" key="1">
    <source>
        <dbReference type="SAM" id="Phobius"/>
    </source>
</evidence>
<feature type="transmembrane region" description="Helical" evidence="1">
    <location>
        <begin position="201"/>
        <end position="224"/>
    </location>
</feature>
<sequence length="559" mass="61343">MSRFLKSQAWRPTGLLMAYGALTLVWVVLWRFPVLMADDRFFAIASELPRGQQTWAVIEKMFDDCWRLINGRLADGFGTMLFALGNTALRLAMALFYVALTAILWCYLRLSAEALRRPLPRLSLGAGSGAAWVCWSLAAIWPFTLIGLSTGVAGESVMLMAAVWNYVFPLALLLFALYPLFRRWAGRPMPWWAELLSVPLVYVSFLMHELVTVAGAVLVAVALLTARSRVWTVPVGLITASAIVGVYVKFTAPGLRARTETYQGIDPVLLTSLRAKAVSAAMALNLWPQRDLKLLLVLALALGLAVHMAWRSGRFSTSRARLLLATLSLMFLSVLAWLVANMHFIREQRRVGTTDLDAINNLLGEAIPVLAAAGGFVACTLVVVFLLPKGFLSPLTTGTLLAAFLTTGAVAYSSSPHYAWVHRTLYMPGILAVLVVVMICADVLSSAGEATRPETRTTSLLVPVLLVLVGLHSLVVTGTQLAANWAAWRNVEHQVAAVKAGQQDTVTIPITLPCSDVMWYFNGSNLERTAHQWRIYYGLDRDVPVRVRVPETVHSCPIQ</sequence>
<gene>
    <name evidence="2" type="ORF">NCTC12967_02864</name>
</gene>
<feature type="transmembrane region" description="Helical" evidence="1">
    <location>
        <begin position="460"/>
        <end position="483"/>
    </location>
</feature>
<keyword evidence="1" id="KW-1133">Transmembrane helix</keyword>
<keyword evidence="1" id="KW-0472">Membrane</keyword>
<keyword evidence="3" id="KW-1185">Reference proteome</keyword>
<keyword evidence="1" id="KW-0812">Transmembrane</keyword>
<feature type="transmembrane region" description="Helical" evidence="1">
    <location>
        <begin position="88"/>
        <end position="110"/>
    </location>
</feature>
<dbReference type="GeneID" id="64408274"/>
<feature type="transmembrane region" description="Helical" evidence="1">
    <location>
        <begin position="12"/>
        <end position="32"/>
    </location>
</feature>